<keyword evidence="2" id="KW-0472">Membrane</keyword>
<keyword evidence="2" id="KW-1133">Transmembrane helix</keyword>
<proteinExistence type="predicted"/>
<dbReference type="EMBL" id="CAJNNV010023536">
    <property type="protein sequence ID" value="CAE8608700.1"/>
    <property type="molecule type" value="Genomic_DNA"/>
</dbReference>
<dbReference type="AlphaFoldDB" id="A0A813FDX2"/>
<gene>
    <name evidence="3" type="ORF">PGLA1383_LOCUS26548</name>
</gene>
<comment type="caution">
    <text evidence="3">The sequence shown here is derived from an EMBL/GenBank/DDBJ whole genome shotgun (WGS) entry which is preliminary data.</text>
</comment>
<dbReference type="Proteomes" id="UP000654075">
    <property type="component" value="Unassembled WGS sequence"/>
</dbReference>
<feature type="non-terminal residue" evidence="3">
    <location>
        <position position="170"/>
    </location>
</feature>
<keyword evidence="2" id="KW-0812">Transmembrane</keyword>
<organism evidence="3 4">
    <name type="scientific">Polarella glacialis</name>
    <name type="common">Dinoflagellate</name>
    <dbReference type="NCBI Taxonomy" id="89957"/>
    <lineage>
        <taxon>Eukaryota</taxon>
        <taxon>Sar</taxon>
        <taxon>Alveolata</taxon>
        <taxon>Dinophyceae</taxon>
        <taxon>Suessiales</taxon>
        <taxon>Suessiaceae</taxon>
        <taxon>Polarella</taxon>
    </lineage>
</organism>
<reference evidence="3" key="1">
    <citation type="submission" date="2021-02" db="EMBL/GenBank/DDBJ databases">
        <authorList>
            <person name="Dougan E. K."/>
            <person name="Rhodes N."/>
            <person name="Thang M."/>
            <person name="Chan C."/>
        </authorList>
    </citation>
    <scope>NUCLEOTIDE SEQUENCE</scope>
</reference>
<evidence type="ECO:0000256" key="2">
    <source>
        <dbReference type="SAM" id="Phobius"/>
    </source>
</evidence>
<sequence>MLEPERPQQGRYGYAALLQALPAPTRSGRRKALGTATVVVAAVMAALAVLMLTTRRQAVLRNDLPRSSRSRAFLENSWWGRQEEPGQQPQQGSPPLPLISVWEVPGANKLFPLPPGWQITILGKVPISHSGVLNVTDSSVSIVWNVKLADDGASNEGPQKFVDGAPADFK</sequence>
<name>A0A813FDX2_POLGL</name>
<evidence type="ECO:0000313" key="3">
    <source>
        <dbReference type="EMBL" id="CAE8608700.1"/>
    </source>
</evidence>
<evidence type="ECO:0000256" key="1">
    <source>
        <dbReference type="SAM" id="MobiDB-lite"/>
    </source>
</evidence>
<feature type="transmembrane region" description="Helical" evidence="2">
    <location>
        <begin position="32"/>
        <end position="52"/>
    </location>
</feature>
<protein>
    <submittedName>
        <fullName evidence="3">Uncharacterized protein</fullName>
    </submittedName>
</protein>
<feature type="region of interest" description="Disordered" evidence="1">
    <location>
        <begin position="78"/>
        <end position="97"/>
    </location>
</feature>
<accession>A0A813FDX2</accession>
<keyword evidence="4" id="KW-1185">Reference proteome</keyword>
<evidence type="ECO:0000313" key="4">
    <source>
        <dbReference type="Proteomes" id="UP000654075"/>
    </source>
</evidence>